<dbReference type="Proteomes" id="UP000267516">
    <property type="component" value="Segment"/>
</dbReference>
<organism evidence="1">
    <name type="scientific">White spot syndrome virus</name>
    <dbReference type="NCBI Taxonomy" id="342409"/>
    <lineage>
        <taxon>Viruses</taxon>
        <taxon>Viruses incertae sedis</taxon>
        <taxon>Naldaviricetes</taxon>
        <taxon>Nimaviridae</taxon>
        <taxon>Whispovirus</taxon>
    </lineage>
</organism>
<dbReference type="EMBL" id="MF768985">
    <property type="protein sequence ID" value="ATU84165.1"/>
    <property type="molecule type" value="Genomic_DNA"/>
</dbReference>
<name>A0A2D3I6Z7_9VIRU</name>
<protein>
    <submittedName>
        <fullName evidence="1">ORF296</fullName>
    </submittedName>
</protein>
<accession>A0A2D3I6Z7</accession>
<proteinExistence type="predicted"/>
<sequence>MDIFSSTTTTKVRVTKSHLLCWKNSPLYSIAYGMESREEWLYGRHCTGLKSIDFSTHFWSTR</sequence>
<evidence type="ECO:0000313" key="1">
    <source>
        <dbReference type="EMBL" id="ATU84165.1"/>
    </source>
</evidence>
<reference evidence="1" key="1">
    <citation type="journal article" date="2018" name="Aquaculture">
        <title>Complete genome sequence of a white spot syndrome virus associated with a disease incursion in Australia.</title>
        <authorList>
            <person name="Oakey J."/>
            <person name="Smith C.S."/>
        </authorList>
    </citation>
    <scope>NUCLEOTIDE SEQUENCE [LARGE SCALE GENOMIC DNA]</scope>
    <source>
        <strain evidence="1">WSSV-AU</strain>
    </source>
</reference>